<evidence type="ECO:0000313" key="5">
    <source>
        <dbReference type="Proteomes" id="UP000199025"/>
    </source>
</evidence>
<dbReference type="OrthoDB" id="7989071at2"/>
<evidence type="ECO:0000256" key="1">
    <source>
        <dbReference type="ARBA" id="ARBA00023015"/>
    </source>
</evidence>
<dbReference type="GO" id="GO:0003677">
    <property type="term" value="F:DNA binding"/>
    <property type="evidence" value="ECO:0007669"/>
    <property type="project" value="UniProtKB-KW"/>
</dbReference>
<dbReference type="Proteomes" id="UP000199025">
    <property type="component" value="Unassembled WGS sequence"/>
</dbReference>
<dbReference type="RefSeq" id="WP_091510605.1">
    <property type="nucleotide sequence ID" value="NZ_CBDRCA010000001.1"/>
</dbReference>
<protein>
    <submittedName>
        <fullName evidence="4">DNA-binding transcriptional regulator, FadR family</fullName>
    </submittedName>
</protein>
<evidence type="ECO:0000256" key="3">
    <source>
        <dbReference type="ARBA" id="ARBA00023163"/>
    </source>
</evidence>
<accession>A0A1I3WKC9</accession>
<keyword evidence="1" id="KW-0805">Transcription regulation</keyword>
<evidence type="ECO:0000256" key="2">
    <source>
        <dbReference type="ARBA" id="ARBA00023125"/>
    </source>
</evidence>
<proteinExistence type="predicted"/>
<dbReference type="AlphaFoldDB" id="A0A1I3WKC9"/>
<organism evidence="4 5">
    <name type="scientific">Amycolatopsis sacchari</name>
    <dbReference type="NCBI Taxonomy" id="115433"/>
    <lineage>
        <taxon>Bacteria</taxon>
        <taxon>Bacillati</taxon>
        <taxon>Actinomycetota</taxon>
        <taxon>Actinomycetes</taxon>
        <taxon>Pseudonocardiales</taxon>
        <taxon>Pseudonocardiaceae</taxon>
        <taxon>Amycolatopsis</taxon>
    </lineage>
</organism>
<dbReference type="EMBL" id="FORP01000013">
    <property type="protein sequence ID" value="SFK07988.1"/>
    <property type="molecule type" value="Genomic_DNA"/>
</dbReference>
<dbReference type="STRING" id="115433.SAMN05421835_11399"/>
<keyword evidence="5" id="KW-1185">Reference proteome</keyword>
<sequence>MRGLSLMGLVEVRHGSGAYVKGSATGVVGSSLQMLLRFEPVGLVDVVRLAGVLHRQVALSGAERATDADLAALAAAIDAIDGEASAAVAGQVARFLDAFVATAHDPLLAALCHTLDRVVLNVTADVLSPGSTALATEIGHIRPIRLRLLRALTDHDSARAVAAADEYHAVSERIVLTHPELAGARLSDPRWAPLLAGLG</sequence>
<keyword evidence="2 4" id="KW-0238">DNA-binding</keyword>
<dbReference type="InterPro" id="IPR008920">
    <property type="entry name" value="TF_FadR/GntR_C"/>
</dbReference>
<dbReference type="Gene3D" id="1.20.120.530">
    <property type="entry name" value="GntR ligand-binding domain-like"/>
    <property type="match status" value="1"/>
</dbReference>
<name>A0A1I3WKC9_9PSEU</name>
<keyword evidence="3" id="KW-0804">Transcription</keyword>
<evidence type="ECO:0000313" key="4">
    <source>
        <dbReference type="EMBL" id="SFK07988.1"/>
    </source>
</evidence>
<reference evidence="4 5" key="1">
    <citation type="submission" date="2016-10" db="EMBL/GenBank/DDBJ databases">
        <authorList>
            <person name="de Groot N.N."/>
        </authorList>
    </citation>
    <scope>NUCLEOTIDE SEQUENCE [LARGE SCALE GENOMIC DNA]</scope>
    <source>
        <strain evidence="4 5">DSM 44468</strain>
    </source>
</reference>
<gene>
    <name evidence="4" type="ORF">SAMN05421835_11399</name>
</gene>